<evidence type="ECO:0000259" key="14">
    <source>
        <dbReference type="PROSITE" id="PS50113"/>
    </source>
</evidence>
<proteinExistence type="predicted"/>
<organism evidence="15 16">
    <name type="scientific">Vibrio agarilyticus</name>
    <dbReference type="NCBI Taxonomy" id="2726741"/>
    <lineage>
        <taxon>Bacteria</taxon>
        <taxon>Pseudomonadati</taxon>
        <taxon>Pseudomonadota</taxon>
        <taxon>Gammaproteobacteria</taxon>
        <taxon>Vibrionales</taxon>
        <taxon>Vibrionaceae</taxon>
        <taxon>Vibrio</taxon>
    </lineage>
</organism>
<dbReference type="FunFam" id="3.30.565.10:FF:000010">
    <property type="entry name" value="Sensor histidine kinase RcsC"/>
    <property type="match status" value="1"/>
</dbReference>
<reference evidence="15 16" key="1">
    <citation type="submission" date="2020-04" db="EMBL/GenBank/DDBJ databases">
        <title>Vibrio sp. SM6, a novel species isolated from seawater.</title>
        <authorList>
            <person name="Wang X."/>
        </authorList>
    </citation>
    <scope>NUCLEOTIDE SEQUENCE [LARGE SCALE GENOMIC DNA]</scope>
    <source>
        <strain evidence="15 16">SM6</strain>
    </source>
</reference>
<dbReference type="SMART" id="SM00091">
    <property type="entry name" value="PAS"/>
    <property type="match status" value="1"/>
</dbReference>
<dbReference type="SMART" id="SM00387">
    <property type="entry name" value="HATPase_c"/>
    <property type="match status" value="1"/>
</dbReference>
<dbReference type="SUPFAM" id="SSF55874">
    <property type="entry name" value="ATPase domain of HSP90 chaperone/DNA topoisomerase II/histidine kinase"/>
    <property type="match status" value="1"/>
</dbReference>
<dbReference type="InterPro" id="IPR001789">
    <property type="entry name" value="Sig_transdc_resp-reg_receiver"/>
</dbReference>
<dbReference type="AlphaFoldDB" id="A0A7X8TNI8"/>
<sequence>MTRKKSGFQLFSLFVLLCAGIFMLASSLFLHDQAKKTTEIITEEVLGIQLTTVERYLSELINAHDEAAKRMAKHPAVVSAMLAGANDPDHLADILLKLKSPNVPTQINLYNFAGGLEYAEIPNNDRMLEHVNAMRSNEAFFISTQYSFYRDAHSEYLVITTPLLYNGYEEGVLVYQARLRSDQQLSNLAQSDHHWFGIKQARFGWEPNLPVGWDWQEKPLAQYDISLKYASSPNFHQQTENALMWRLFLGVFFATLVTVAVVYLLGQRVLVSPYQALYQSEQTLEKQAKVLRAQAAELKAREAESNRLARVVKNMRDAVVFTNAQIEITWVNNSFEKMTGYSLEDVRGRKPTLLQGPETDPKVKQAISQCIDAREHGLFELINYSSSGQKYWLELALTPLYARNGQHEGFMAVERDITERKDLQARLARIAKEAQSANLAKSRFLASMSHELRTPMNGILGVGEILANSALNREQRELVETLVGSGKHMLSVLNDILDFSKVEAGKLEVHPVAFALTDLAVRLRSIYKTLCDEKGLEFTLSIEAPSDLLCVADETRIMQMLQNLLNNAWKFTQQGHIEANIRLVSEQGRYALDITVTDSGIGIDNTKLATIFEPFSQAESETTRRFGGSGLGLAIVYELAKIMQGDISVESQIGVGSQFRLHLPVTVQTQQVSSAALTNHKFDGSGLSALIVEDNRVNVIVLKKFLTARQFQVETAENGQVAVDKVKRQSYDLILVDNHMPVMDGYEAVLQIRTLANGQDSVIIGCTADVFEETRVKLLNAGCVDVITKPISGDILDKTLSEHLTSASIPK</sequence>
<keyword evidence="6" id="KW-0378">Hydrolase</keyword>
<evidence type="ECO:0000256" key="9">
    <source>
        <dbReference type="SAM" id="Coils"/>
    </source>
</evidence>
<dbReference type="RefSeq" id="WP_168835136.1">
    <property type="nucleotide sequence ID" value="NZ_JABAIK010000003.1"/>
</dbReference>
<dbReference type="InterPro" id="IPR011006">
    <property type="entry name" value="CheY-like_superfamily"/>
</dbReference>
<keyword evidence="10" id="KW-0812">Transmembrane</keyword>
<name>A0A7X8TNI8_9VIBR</name>
<evidence type="ECO:0000313" key="16">
    <source>
        <dbReference type="Proteomes" id="UP000535589"/>
    </source>
</evidence>
<keyword evidence="3 8" id="KW-0597">Phosphoprotein</keyword>
<dbReference type="PROSITE" id="PS50110">
    <property type="entry name" value="RESPONSE_REGULATORY"/>
    <property type="match status" value="1"/>
</dbReference>
<dbReference type="Gene3D" id="3.30.450.20">
    <property type="entry name" value="PAS domain"/>
    <property type="match status" value="1"/>
</dbReference>
<dbReference type="PANTHER" id="PTHR43047:SF78">
    <property type="entry name" value="SENSORY_REGULATORY PROTEIN RPFC"/>
    <property type="match status" value="1"/>
</dbReference>
<dbReference type="SMART" id="SM00448">
    <property type="entry name" value="REC"/>
    <property type="match status" value="1"/>
</dbReference>
<evidence type="ECO:0000313" key="15">
    <source>
        <dbReference type="EMBL" id="NLS12021.1"/>
    </source>
</evidence>
<evidence type="ECO:0000259" key="11">
    <source>
        <dbReference type="PROSITE" id="PS50109"/>
    </source>
</evidence>
<keyword evidence="5" id="KW-0418">Kinase</keyword>
<dbReference type="SUPFAM" id="SSF52172">
    <property type="entry name" value="CheY-like"/>
    <property type="match status" value="1"/>
</dbReference>
<dbReference type="Gene3D" id="1.10.287.130">
    <property type="match status" value="1"/>
</dbReference>
<dbReference type="InterPro" id="IPR036890">
    <property type="entry name" value="HATPase_C_sf"/>
</dbReference>
<dbReference type="CDD" id="cd17546">
    <property type="entry name" value="REC_hyHK_CKI1_RcsC-like"/>
    <property type="match status" value="1"/>
</dbReference>
<keyword evidence="10" id="KW-0472">Membrane</keyword>
<dbReference type="PROSITE" id="PS50112">
    <property type="entry name" value="PAS"/>
    <property type="match status" value="1"/>
</dbReference>
<evidence type="ECO:0000256" key="5">
    <source>
        <dbReference type="ARBA" id="ARBA00022777"/>
    </source>
</evidence>
<dbReference type="GO" id="GO:0016787">
    <property type="term" value="F:hydrolase activity"/>
    <property type="evidence" value="ECO:0007669"/>
    <property type="project" value="UniProtKB-KW"/>
</dbReference>
<dbReference type="InterPro" id="IPR001610">
    <property type="entry name" value="PAC"/>
</dbReference>
<dbReference type="InterPro" id="IPR000700">
    <property type="entry name" value="PAS-assoc_C"/>
</dbReference>
<feature type="domain" description="PAC" evidence="14">
    <location>
        <begin position="375"/>
        <end position="429"/>
    </location>
</feature>
<dbReference type="Gene3D" id="3.40.50.2300">
    <property type="match status" value="1"/>
</dbReference>
<dbReference type="PROSITE" id="PS50109">
    <property type="entry name" value="HIS_KIN"/>
    <property type="match status" value="1"/>
</dbReference>
<dbReference type="InterPro" id="IPR036097">
    <property type="entry name" value="HisK_dim/P_sf"/>
</dbReference>
<dbReference type="PRINTS" id="PR00344">
    <property type="entry name" value="BCTRLSENSOR"/>
</dbReference>
<evidence type="ECO:0000259" key="12">
    <source>
        <dbReference type="PROSITE" id="PS50110"/>
    </source>
</evidence>
<keyword evidence="4" id="KW-0808">Transferase</keyword>
<dbReference type="EMBL" id="JABAIK010000003">
    <property type="protein sequence ID" value="NLS12021.1"/>
    <property type="molecule type" value="Genomic_DNA"/>
</dbReference>
<evidence type="ECO:0000256" key="6">
    <source>
        <dbReference type="ARBA" id="ARBA00022801"/>
    </source>
</evidence>
<dbReference type="CDD" id="cd00130">
    <property type="entry name" value="PAS"/>
    <property type="match status" value="1"/>
</dbReference>
<feature type="modified residue" description="4-aspartylphosphate" evidence="8">
    <location>
        <position position="737"/>
    </location>
</feature>
<gene>
    <name evidence="15" type="ORF">HGP28_03830</name>
</gene>
<dbReference type="InterPro" id="IPR000014">
    <property type="entry name" value="PAS"/>
</dbReference>
<evidence type="ECO:0000256" key="10">
    <source>
        <dbReference type="SAM" id="Phobius"/>
    </source>
</evidence>
<dbReference type="SMART" id="SM00086">
    <property type="entry name" value="PAC"/>
    <property type="match status" value="1"/>
</dbReference>
<dbReference type="InterPro" id="IPR035965">
    <property type="entry name" value="PAS-like_dom_sf"/>
</dbReference>
<dbReference type="Pfam" id="PF13426">
    <property type="entry name" value="PAS_9"/>
    <property type="match status" value="1"/>
</dbReference>
<keyword evidence="16" id="KW-1185">Reference proteome</keyword>
<dbReference type="Proteomes" id="UP000535589">
    <property type="component" value="Unassembled WGS sequence"/>
</dbReference>
<dbReference type="PANTHER" id="PTHR43047">
    <property type="entry name" value="TWO-COMPONENT HISTIDINE PROTEIN KINASE"/>
    <property type="match status" value="1"/>
</dbReference>
<evidence type="ECO:0000256" key="1">
    <source>
        <dbReference type="ARBA" id="ARBA00000085"/>
    </source>
</evidence>
<dbReference type="Pfam" id="PF02518">
    <property type="entry name" value="HATPase_c"/>
    <property type="match status" value="1"/>
</dbReference>
<keyword evidence="7" id="KW-0902">Two-component regulatory system</keyword>
<dbReference type="SUPFAM" id="SSF47384">
    <property type="entry name" value="Homodimeric domain of signal transducing histidine kinase"/>
    <property type="match status" value="1"/>
</dbReference>
<dbReference type="InterPro" id="IPR004358">
    <property type="entry name" value="Sig_transdc_His_kin-like_C"/>
</dbReference>
<dbReference type="EC" id="2.7.13.3" evidence="2"/>
<feature type="transmembrane region" description="Helical" evidence="10">
    <location>
        <begin position="243"/>
        <end position="265"/>
    </location>
</feature>
<dbReference type="Gene3D" id="3.30.565.10">
    <property type="entry name" value="Histidine kinase-like ATPase, C-terminal domain"/>
    <property type="match status" value="1"/>
</dbReference>
<dbReference type="Pfam" id="PF00512">
    <property type="entry name" value="HisKA"/>
    <property type="match status" value="1"/>
</dbReference>
<keyword evidence="9" id="KW-0175">Coiled coil</keyword>
<comment type="catalytic activity">
    <reaction evidence="1">
        <text>ATP + protein L-histidine = ADP + protein N-phospho-L-histidine.</text>
        <dbReference type="EC" id="2.7.13.3"/>
    </reaction>
</comment>
<evidence type="ECO:0000256" key="2">
    <source>
        <dbReference type="ARBA" id="ARBA00012438"/>
    </source>
</evidence>
<evidence type="ECO:0000259" key="13">
    <source>
        <dbReference type="PROSITE" id="PS50112"/>
    </source>
</evidence>
<evidence type="ECO:0000256" key="4">
    <source>
        <dbReference type="ARBA" id="ARBA00022679"/>
    </source>
</evidence>
<feature type="coiled-coil region" evidence="9">
    <location>
        <begin position="413"/>
        <end position="440"/>
    </location>
</feature>
<evidence type="ECO:0000256" key="3">
    <source>
        <dbReference type="ARBA" id="ARBA00022553"/>
    </source>
</evidence>
<dbReference type="CDD" id="cd00082">
    <property type="entry name" value="HisKA"/>
    <property type="match status" value="1"/>
</dbReference>
<keyword evidence="10" id="KW-1133">Transmembrane helix</keyword>
<feature type="domain" description="Histidine kinase" evidence="11">
    <location>
        <begin position="447"/>
        <end position="667"/>
    </location>
</feature>
<dbReference type="SUPFAM" id="SSF55785">
    <property type="entry name" value="PYP-like sensor domain (PAS domain)"/>
    <property type="match status" value="1"/>
</dbReference>
<dbReference type="NCBIfam" id="TIGR00229">
    <property type="entry name" value="sensory_box"/>
    <property type="match status" value="1"/>
</dbReference>
<dbReference type="PROSITE" id="PS50113">
    <property type="entry name" value="PAC"/>
    <property type="match status" value="1"/>
</dbReference>
<dbReference type="SMART" id="SM00388">
    <property type="entry name" value="HisKA"/>
    <property type="match status" value="1"/>
</dbReference>
<dbReference type="InterPro" id="IPR003594">
    <property type="entry name" value="HATPase_dom"/>
</dbReference>
<dbReference type="CDD" id="cd16922">
    <property type="entry name" value="HATPase_EvgS-ArcB-TorS-like"/>
    <property type="match status" value="1"/>
</dbReference>
<dbReference type="InterPro" id="IPR005467">
    <property type="entry name" value="His_kinase_dom"/>
</dbReference>
<evidence type="ECO:0000256" key="8">
    <source>
        <dbReference type="PROSITE-ProRule" id="PRU00169"/>
    </source>
</evidence>
<accession>A0A7X8TNI8</accession>
<evidence type="ECO:0000256" key="7">
    <source>
        <dbReference type="ARBA" id="ARBA00023012"/>
    </source>
</evidence>
<dbReference type="InterPro" id="IPR003661">
    <property type="entry name" value="HisK_dim/P_dom"/>
</dbReference>
<comment type="caution">
    <text evidence="15">The sequence shown here is derived from an EMBL/GenBank/DDBJ whole genome shotgun (WGS) entry which is preliminary data.</text>
</comment>
<dbReference type="GO" id="GO:0000155">
    <property type="term" value="F:phosphorelay sensor kinase activity"/>
    <property type="evidence" value="ECO:0007669"/>
    <property type="project" value="InterPro"/>
</dbReference>
<feature type="domain" description="Response regulatory" evidence="12">
    <location>
        <begin position="688"/>
        <end position="804"/>
    </location>
</feature>
<protein>
    <recommendedName>
        <fullName evidence="2">histidine kinase</fullName>
        <ecNumber evidence="2">2.7.13.3</ecNumber>
    </recommendedName>
</protein>
<feature type="domain" description="PAS" evidence="13">
    <location>
        <begin position="304"/>
        <end position="374"/>
    </location>
</feature>
<dbReference type="Pfam" id="PF00072">
    <property type="entry name" value="Response_reg"/>
    <property type="match status" value="1"/>
</dbReference>